<organism evidence="4">
    <name type="scientific">Eutreptiella gymnastica</name>
    <dbReference type="NCBI Taxonomy" id="73025"/>
    <lineage>
        <taxon>Eukaryota</taxon>
        <taxon>Discoba</taxon>
        <taxon>Euglenozoa</taxon>
        <taxon>Euglenida</taxon>
        <taxon>Spirocuta</taxon>
        <taxon>Euglenophyceae</taxon>
        <taxon>Eutreptiales</taxon>
        <taxon>Eutreptiaceae</taxon>
        <taxon>Eutreptiella</taxon>
    </lineage>
</organism>
<accession>A0A7S4LLJ6</accession>
<dbReference type="InterPro" id="IPR001611">
    <property type="entry name" value="Leu-rich_rpt"/>
</dbReference>
<dbReference type="PANTHER" id="PTHR46652">
    <property type="entry name" value="LEUCINE-RICH REPEAT AND IQ DOMAIN-CONTAINING PROTEIN 1-RELATED"/>
    <property type="match status" value="1"/>
</dbReference>
<reference evidence="4" key="1">
    <citation type="submission" date="2021-01" db="EMBL/GenBank/DDBJ databases">
        <authorList>
            <person name="Corre E."/>
            <person name="Pelletier E."/>
            <person name="Niang G."/>
            <person name="Scheremetjew M."/>
            <person name="Finn R."/>
            <person name="Kale V."/>
            <person name="Holt S."/>
            <person name="Cochrane G."/>
            <person name="Meng A."/>
            <person name="Brown T."/>
            <person name="Cohen L."/>
        </authorList>
    </citation>
    <scope>NUCLEOTIDE SEQUENCE</scope>
    <source>
        <strain evidence="4">CCMP1594</strain>
    </source>
</reference>
<keyword evidence="2" id="KW-0677">Repeat</keyword>
<dbReference type="AlphaFoldDB" id="A0A7S4LLJ6"/>
<protein>
    <submittedName>
        <fullName evidence="4">Uncharacterized protein</fullName>
    </submittedName>
</protein>
<dbReference type="EMBL" id="HBJA01140545">
    <property type="protein sequence ID" value="CAE0837049.1"/>
    <property type="molecule type" value="Transcribed_RNA"/>
</dbReference>
<dbReference type="SUPFAM" id="SSF52058">
    <property type="entry name" value="L domain-like"/>
    <property type="match status" value="1"/>
</dbReference>
<dbReference type="Gene3D" id="3.80.10.10">
    <property type="entry name" value="Ribonuclease Inhibitor"/>
    <property type="match status" value="1"/>
</dbReference>
<evidence type="ECO:0000256" key="1">
    <source>
        <dbReference type="ARBA" id="ARBA00022614"/>
    </source>
</evidence>
<dbReference type="InterPro" id="IPR032675">
    <property type="entry name" value="LRR_dom_sf"/>
</dbReference>
<name>A0A7S4LLJ6_9EUGL</name>
<dbReference type="InterPro" id="IPR050836">
    <property type="entry name" value="SDS22/Internalin_LRR"/>
</dbReference>
<evidence type="ECO:0000256" key="2">
    <source>
        <dbReference type="ARBA" id="ARBA00022737"/>
    </source>
</evidence>
<gene>
    <name evidence="4" type="ORF">EGYM00163_LOCUS48418</name>
</gene>
<evidence type="ECO:0000313" key="4">
    <source>
        <dbReference type="EMBL" id="CAE0837049.1"/>
    </source>
</evidence>
<evidence type="ECO:0000256" key="3">
    <source>
        <dbReference type="SAM" id="MobiDB-lite"/>
    </source>
</evidence>
<keyword evidence="1" id="KW-0433">Leucine-rich repeat</keyword>
<sequence>MGTDDKIITQDPSGQMMVGTPVQPEPAYANQALPPSYLMTPPQAFYNEGAPSAQGNGPPTSAPPPQYYYGKPEGHVDPPYAPQQSCVPNGIFEQPAQPTQPYVVNQEYTADFSCNHYKTTSQHYSGEKARVTHLNFYDNRVKKIEGLGQYPCLLRVTLKWNDLKSFEGLNDAQYLRWIDASGNLLKSMKGANTLWSLEWLDLHYNNIGTLRGLVSAPYLTWLNLNSNLLENLNGIEAIPKLRFLDASNNNLSSVVGLERCRELQEVNLATNYLESSSVNAILALADLPYLFRLNIHNNDLTANDIQKIQDHFQQVKPQCEVITDENGCRRVGHNWDVSPDIPKNWKPKKKCIIM</sequence>
<proteinExistence type="predicted"/>
<dbReference type="PROSITE" id="PS51450">
    <property type="entry name" value="LRR"/>
    <property type="match status" value="2"/>
</dbReference>
<dbReference type="PANTHER" id="PTHR46652:SF3">
    <property type="entry name" value="LEUCINE-RICH REPEAT-CONTAINING PROTEIN 9"/>
    <property type="match status" value="1"/>
</dbReference>
<feature type="region of interest" description="Disordered" evidence="3">
    <location>
        <begin position="1"/>
        <end position="65"/>
    </location>
</feature>